<feature type="region of interest" description="Disordered" evidence="1">
    <location>
        <begin position="65"/>
        <end position="97"/>
    </location>
</feature>
<evidence type="ECO:0000313" key="3">
    <source>
        <dbReference type="EMBL" id="OGD95634.1"/>
    </source>
</evidence>
<gene>
    <name evidence="3" type="ORF">A3A48_01085</name>
</gene>
<protein>
    <submittedName>
        <fullName evidence="3">Uncharacterized protein</fullName>
    </submittedName>
</protein>
<reference evidence="3 4" key="1">
    <citation type="journal article" date="2016" name="Nat. Commun.">
        <title>Thousands of microbial genomes shed light on interconnected biogeochemical processes in an aquifer system.</title>
        <authorList>
            <person name="Anantharaman K."/>
            <person name="Brown C.T."/>
            <person name="Hug L.A."/>
            <person name="Sharon I."/>
            <person name="Castelle C.J."/>
            <person name="Probst A.J."/>
            <person name="Thomas B.C."/>
            <person name="Singh A."/>
            <person name="Wilkins M.J."/>
            <person name="Karaoz U."/>
            <person name="Brodie E.L."/>
            <person name="Williams K.H."/>
            <person name="Hubbard S.S."/>
            <person name="Banfield J.F."/>
        </authorList>
    </citation>
    <scope>NUCLEOTIDE SEQUENCE [LARGE SCALE GENOMIC DNA]</scope>
</reference>
<evidence type="ECO:0000256" key="2">
    <source>
        <dbReference type="SAM" id="Phobius"/>
    </source>
</evidence>
<proteinExistence type="predicted"/>
<evidence type="ECO:0000313" key="4">
    <source>
        <dbReference type="Proteomes" id="UP000178336"/>
    </source>
</evidence>
<dbReference type="STRING" id="1797724.A3A48_01085"/>
<keyword evidence="2" id="KW-0812">Transmembrane</keyword>
<dbReference type="EMBL" id="MFBN01000014">
    <property type="protein sequence ID" value="OGD95634.1"/>
    <property type="molecule type" value="Genomic_DNA"/>
</dbReference>
<keyword evidence="2" id="KW-1133">Transmembrane helix</keyword>
<comment type="caution">
    <text evidence="3">The sequence shown here is derived from an EMBL/GenBank/DDBJ whole genome shotgun (WGS) entry which is preliminary data.</text>
</comment>
<feature type="compositionally biased region" description="Polar residues" evidence="1">
    <location>
        <begin position="65"/>
        <end position="79"/>
    </location>
</feature>
<sequence length="97" mass="10355">MNKQTKLILTFVGAAAIIIPALLLIFLGSKTQEDPQVDSGSRTIDQSAIQNTVRNRVPKQVIVTTPTPISSPATDSAQPITEPDNLENTGEDISPSQ</sequence>
<accession>A0A1F5GUX4</accession>
<dbReference type="AlphaFoldDB" id="A0A1F5GUX4"/>
<evidence type="ECO:0000256" key="1">
    <source>
        <dbReference type="SAM" id="MobiDB-lite"/>
    </source>
</evidence>
<dbReference type="Proteomes" id="UP000178336">
    <property type="component" value="Unassembled WGS sequence"/>
</dbReference>
<keyword evidence="2" id="KW-0472">Membrane</keyword>
<feature type="transmembrane region" description="Helical" evidence="2">
    <location>
        <begin position="7"/>
        <end position="27"/>
    </location>
</feature>
<organism evidence="3 4">
    <name type="scientific">Candidatus Curtissbacteria bacterium RIFCSPLOWO2_01_FULL_37_9</name>
    <dbReference type="NCBI Taxonomy" id="1797724"/>
    <lineage>
        <taxon>Bacteria</taxon>
        <taxon>Candidatus Curtissiibacteriota</taxon>
    </lineage>
</organism>
<name>A0A1F5GUX4_9BACT</name>